<dbReference type="SMART" id="SM00073">
    <property type="entry name" value="HPT"/>
    <property type="match status" value="1"/>
</dbReference>
<dbReference type="Pfam" id="PF01627">
    <property type="entry name" value="Hpt"/>
    <property type="match status" value="1"/>
</dbReference>
<sequence length="116" mass="11798">MNPPGVIDEQVFAELQDSAGADFVAELVGSFLDDAPALLAALAAAAAYGDADAFRRCAHTVKSNAHTFGATALADAARALEHTPLTDLGADAGPRVAALRGLYDAAAAVLQGRRHA</sequence>
<keyword evidence="5" id="KW-1185">Reference proteome</keyword>
<dbReference type="EMBL" id="JBIGIB010000001">
    <property type="protein sequence ID" value="MFG6465177.1"/>
    <property type="molecule type" value="Genomic_DNA"/>
</dbReference>
<dbReference type="Proteomes" id="UP001606303">
    <property type="component" value="Unassembled WGS sequence"/>
</dbReference>
<evidence type="ECO:0000259" key="3">
    <source>
        <dbReference type="PROSITE" id="PS50894"/>
    </source>
</evidence>
<proteinExistence type="predicted"/>
<dbReference type="RefSeq" id="WP_394380236.1">
    <property type="nucleotide sequence ID" value="NZ_JBIGIB010000001.1"/>
</dbReference>
<protein>
    <submittedName>
        <fullName evidence="4">Hpt domain-containing protein</fullName>
    </submittedName>
</protein>
<comment type="caution">
    <text evidence="4">The sequence shown here is derived from an EMBL/GenBank/DDBJ whole genome shotgun (WGS) entry which is preliminary data.</text>
</comment>
<keyword evidence="2" id="KW-0597">Phosphoprotein</keyword>
<evidence type="ECO:0000256" key="1">
    <source>
        <dbReference type="ARBA" id="ARBA00023012"/>
    </source>
</evidence>
<evidence type="ECO:0000313" key="5">
    <source>
        <dbReference type="Proteomes" id="UP001606303"/>
    </source>
</evidence>
<evidence type="ECO:0000313" key="4">
    <source>
        <dbReference type="EMBL" id="MFG6465177.1"/>
    </source>
</evidence>
<gene>
    <name evidence="4" type="ORF">ACG01O_01005</name>
</gene>
<dbReference type="SUPFAM" id="SSF47226">
    <property type="entry name" value="Histidine-containing phosphotransfer domain, HPT domain"/>
    <property type="match status" value="1"/>
</dbReference>
<reference evidence="4 5" key="1">
    <citation type="submission" date="2024-08" db="EMBL/GenBank/DDBJ databases">
        <authorList>
            <person name="Lu H."/>
        </authorList>
    </citation>
    <scope>NUCLEOTIDE SEQUENCE [LARGE SCALE GENOMIC DNA]</scope>
    <source>
        <strain evidence="4 5">BYS87W</strain>
    </source>
</reference>
<keyword evidence="1" id="KW-0902">Two-component regulatory system</keyword>
<evidence type="ECO:0000256" key="2">
    <source>
        <dbReference type="PROSITE-ProRule" id="PRU00110"/>
    </source>
</evidence>
<feature type="modified residue" description="Phosphohistidine" evidence="2">
    <location>
        <position position="59"/>
    </location>
</feature>
<feature type="domain" description="HPt" evidence="3">
    <location>
        <begin position="20"/>
        <end position="113"/>
    </location>
</feature>
<dbReference type="PROSITE" id="PS50894">
    <property type="entry name" value="HPT"/>
    <property type="match status" value="1"/>
</dbReference>
<organism evidence="4 5">
    <name type="scientific">Pelomonas baiyunensis</name>
    <dbReference type="NCBI Taxonomy" id="3299026"/>
    <lineage>
        <taxon>Bacteria</taxon>
        <taxon>Pseudomonadati</taxon>
        <taxon>Pseudomonadota</taxon>
        <taxon>Betaproteobacteria</taxon>
        <taxon>Burkholderiales</taxon>
        <taxon>Sphaerotilaceae</taxon>
        <taxon>Roseateles</taxon>
    </lineage>
</organism>
<dbReference type="Gene3D" id="1.20.120.160">
    <property type="entry name" value="HPT domain"/>
    <property type="match status" value="1"/>
</dbReference>
<dbReference type="InterPro" id="IPR008207">
    <property type="entry name" value="Sig_transdc_His_kin_Hpt_dom"/>
</dbReference>
<name>A0ABW7GT67_9BURK</name>
<accession>A0ABW7GT67</accession>
<dbReference type="InterPro" id="IPR036641">
    <property type="entry name" value="HPT_dom_sf"/>
</dbReference>